<dbReference type="EMBL" id="DQZW01000096">
    <property type="protein sequence ID" value="HDL89662.1"/>
    <property type="molecule type" value="Genomic_DNA"/>
</dbReference>
<reference evidence="1" key="1">
    <citation type="journal article" date="2020" name="mSystems">
        <title>Genome- and Community-Level Interaction Insights into Carbon Utilization and Element Cycling Functions of Hydrothermarchaeota in Hydrothermal Sediment.</title>
        <authorList>
            <person name="Zhou Z."/>
            <person name="Liu Y."/>
            <person name="Xu W."/>
            <person name="Pan J."/>
            <person name="Luo Z.H."/>
            <person name="Li M."/>
        </authorList>
    </citation>
    <scope>NUCLEOTIDE SEQUENCE [LARGE SCALE GENOMIC DNA]</scope>
    <source>
        <strain evidence="1">HyVt-19</strain>
    </source>
</reference>
<sequence length="73" mass="8123">MRIDRIERSDDGTINYAGLLLIINLLEKAGLDRVAERHSGGSFAKISNFEILAAYFKGQKPDLEWLTEEAGNA</sequence>
<comment type="caution">
    <text evidence="1">The sequence shown here is derived from an EMBL/GenBank/DDBJ whole genome shotgun (WGS) entry which is preliminary data.</text>
</comment>
<dbReference type="Proteomes" id="UP000886355">
    <property type="component" value="Unassembled WGS sequence"/>
</dbReference>
<organism evidence="1">
    <name type="scientific">Thermodesulforhabdus norvegica</name>
    <dbReference type="NCBI Taxonomy" id="39841"/>
    <lineage>
        <taxon>Bacteria</taxon>
        <taxon>Pseudomonadati</taxon>
        <taxon>Thermodesulfobacteriota</taxon>
        <taxon>Syntrophobacteria</taxon>
        <taxon>Syntrophobacterales</taxon>
        <taxon>Thermodesulforhabdaceae</taxon>
        <taxon>Thermodesulforhabdus</taxon>
    </lineage>
</organism>
<evidence type="ECO:0000313" key="1">
    <source>
        <dbReference type="EMBL" id="HDL89662.1"/>
    </source>
</evidence>
<name>A0A7C1AXZ0_9BACT</name>
<protein>
    <submittedName>
        <fullName evidence="1">Uncharacterized protein</fullName>
    </submittedName>
</protein>
<dbReference type="AlphaFoldDB" id="A0A7C1AXZ0"/>
<gene>
    <name evidence="1" type="ORF">ENG14_02025</name>
</gene>
<accession>A0A7C1AXZ0</accession>
<proteinExistence type="predicted"/>